<evidence type="ECO:0000256" key="4">
    <source>
        <dbReference type="ARBA" id="ARBA00023180"/>
    </source>
</evidence>
<proteinExistence type="inferred from homology"/>
<comment type="cofactor">
    <cofactor evidence="12">
        <name>Zn(2+)</name>
        <dbReference type="ChEBI" id="CHEBI:29105"/>
    </cofactor>
    <text evidence="12">Binds 1 zinc ion per subunit.</text>
</comment>
<dbReference type="PROSITE" id="PS52011">
    <property type="entry name" value="PEPTIDASE_M2"/>
    <property type="match status" value="1"/>
</dbReference>
<accession>A0A182LXR3</accession>
<keyword evidence="12" id="KW-0645">Protease</keyword>
<feature type="active site" description="Proton donor 1" evidence="5">
    <location>
        <position position="541"/>
    </location>
</feature>
<evidence type="ECO:0000256" key="5">
    <source>
        <dbReference type="PIRSR" id="PIRSR601548-1"/>
    </source>
</evidence>
<evidence type="ECO:0000256" key="12">
    <source>
        <dbReference type="RuleBase" id="RU361144"/>
    </source>
</evidence>
<evidence type="ECO:0000256" key="8">
    <source>
        <dbReference type="PIRSR" id="PIRSR601548-3"/>
    </source>
</evidence>
<feature type="active site" description="Proton acceptor 2" evidence="6">
    <location>
        <position position="397"/>
    </location>
</feature>
<name>A0A182LXR3_9DIPT</name>
<dbReference type="Proteomes" id="UP000075883">
    <property type="component" value="Unassembled WGS sequence"/>
</dbReference>
<keyword evidence="12" id="KW-0378">Hydrolase</keyword>
<dbReference type="GO" id="GO:0006508">
    <property type="term" value="P:proteolysis"/>
    <property type="evidence" value="ECO:0007669"/>
    <property type="project" value="UniProtKB-KW"/>
</dbReference>
<dbReference type="SUPFAM" id="SSF55486">
    <property type="entry name" value="Metalloproteases ('zincins'), catalytic domain"/>
    <property type="match status" value="1"/>
</dbReference>
<evidence type="ECO:0000256" key="2">
    <source>
        <dbReference type="ARBA" id="ARBA00022729"/>
    </source>
</evidence>
<evidence type="ECO:0000313" key="14">
    <source>
        <dbReference type="Proteomes" id="UP000075883"/>
    </source>
</evidence>
<dbReference type="EnsemblMetazoa" id="ACUA004474-RA">
    <property type="protein sequence ID" value="ACUA004474-PA"/>
    <property type="gene ID" value="ACUA004474"/>
</dbReference>
<keyword evidence="8 12" id="KW-0862">Zinc</keyword>
<evidence type="ECO:0000256" key="11">
    <source>
        <dbReference type="PROSITE-ProRule" id="PRU01355"/>
    </source>
</evidence>
<keyword evidence="12" id="KW-0121">Carboxypeptidase</keyword>
<evidence type="ECO:0000256" key="9">
    <source>
        <dbReference type="PIRSR" id="PIRSR601548-4"/>
    </source>
</evidence>
<keyword evidence="3 9" id="KW-1015">Disulfide bond</keyword>
<feature type="binding site" evidence="8">
    <location>
        <position position="396"/>
    </location>
    <ligand>
        <name>Zn(2+)</name>
        <dbReference type="ChEBI" id="CHEBI:29105"/>
        <label>1</label>
        <note>catalytic</note>
    </ligand>
</feature>
<dbReference type="GO" id="GO:0016020">
    <property type="term" value="C:membrane"/>
    <property type="evidence" value="ECO:0007669"/>
    <property type="project" value="InterPro"/>
</dbReference>
<dbReference type="GO" id="GO:0008237">
    <property type="term" value="F:metallopeptidase activity"/>
    <property type="evidence" value="ECO:0007669"/>
    <property type="project" value="UniProtKB-KW"/>
</dbReference>
<dbReference type="EMBL" id="AXCM01000215">
    <property type="status" value="NOT_ANNOTATED_CDS"/>
    <property type="molecule type" value="Genomic_DNA"/>
</dbReference>
<keyword evidence="4 12" id="KW-0325">Glycoprotein</keyword>
<protein>
    <recommendedName>
        <fullName evidence="12">Angiotensin-converting enzyme</fullName>
        <ecNumber evidence="12">3.4.-.-</ecNumber>
    </recommendedName>
</protein>
<feature type="active site" description="Proton acceptor 1" evidence="5">
    <location>
        <position position="397"/>
    </location>
</feature>
<dbReference type="AlphaFoldDB" id="A0A182LXR3"/>
<keyword evidence="14" id="KW-1185">Reference proteome</keyword>
<keyword evidence="12" id="KW-0482">Metalloprotease</keyword>
<dbReference type="EC" id="3.4.-.-" evidence="12"/>
<dbReference type="GO" id="GO:0008241">
    <property type="term" value="F:peptidyl-dipeptidase activity"/>
    <property type="evidence" value="ECO:0007669"/>
    <property type="project" value="InterPro"/>
</dbReference>
<dbReference type="GO" id="GO:0004180">
    <property type="term" value="F:carboxypeptidase activity"/>
    <property type="evidence" value="ECO:0007669"/>
    <property type="project" value="UniProtKB-KW"/>
</dbReference>
<evidence type="ECO:0000313" key="13">
    <source>
        <dbReference type="EnsemblMetazoa" id="ACUA004474-PA"/>
    </source>
</evidence>
<feature type="binding site" evidence="10">
    <location>
        <position position="424"/>
    </location>
    <ligand>
        <name>Zn(2+)</name>
        <dbReference type="ChEBI" id="CHEBI:29105"/>
        <label>2</label>
        <note>catalytic</note>
    </ligand>
</feature>
<evidence type="ECO:0000256" key="6">
    <source>
        <dbReference type="PIRSR" id="PIRSR601548-11"/>
    </source>
</evidence>
<dbReference type="Pfam" id="PF01401">
    <property type="entry name" value="Peptidase_M2"/>
    <property type="match status" value="1"/>
</dbReference>
<feature type="active site" description="Proton donor 2" evidence="6">
    <location>
        <position position="541"/>
    </location>
</feature>
<reference evidence="13" key="2">
    <citation type="submission" date="2020-05" db="UniProtKB">
        <authorList>
            <consortium name="EnsemblMetazoa"/>
        </authorList>
    </citation>
    <scope>IDENTIFICATION</scope>
    <source>
        <strain evidence="13">A-37</strain>
    </source>
</reference>
<evidence type="ECO:0000256" key="10">
    <source>
        <dbReference type="PIRSR" id="PIRSR601548-8"/>
    </source>
</evidence>
<evidence type="ECO:0000256" key="7">
    <source>
        <dbReference type="PIRSR" id="PIRSR601548-2"/>
    </source>
</evidence>
<keyword evidence="8 12" id="KW-0479">Metal-binding</keyword>
<feature type="binding site" evidence="8">
    <location>
        <position position="400"/>
    </location>
    <ligand>
        <name>Zn(2+)</name>
        <dbReference type="ChEBI" id="CHEBI:29105"/>
        <label>1</label>
        <note>catalytic</note>
    </ligand>
</feature>
<feature type="disulfide bond" evidence="9">
    <location>
        <begin position="566"/>
        <end position="588"/>
    </location>
</feature>
<feature type="binding site" evidence="8">
    <location>
        <position position="424"/>
    </location>
    <ligand>
        <name>Zn(2+)</name>
        <dbReference type="ChEBI" id="CHEBI:29105"/>
        <label>1</label>
        <note>catalytic</note>
    </ligand>
</feature>
<dbReference type="InterPro" id="IPR001548">
    <property type="entry name" value="Peptidase_M2"/>
</dbReference>
<keyword evidence="2" id="KW-0732">Signal</keyword>
<reference evidence="14" key="1">
    <citation type="submission" date="2013-09" db="EMBL/GenBank/DDBJ databases">
        <title>The Genome Sequence of Anopheles culicifacies species A.</title>
        <authorList>
            <consortium name="The Broad Institute Genomics Platform"/>
            <person name="Neafsey D.E."/>
            <person name="Besansky N."/>
            <person name="Howell P."/>
            <person name="Walton C."/>
            <person name="Young S.K."/>
            <person name="Zeng Q."/>
            <person name="Gargeya S."/>
            <person name="Fitzgerald M."/>
            <person name="Haas B."/>
            <person name="Abouelleil A."/>
            <person name="Allen A.W."/>
            <person name="Alvarado L."/>
            <person name="Arachchi H.M."/>
            <person name="Berlin A.M."/>
            <person name="Chapman S.B."/>
            <person name="Gainer-Dewar J."/>
            <person name="Goldberg J."/>
            <person name="Griggs A."/>
            <person name="Gujja S."/>
            <person name="Hansen M."/>
            <person name="Howarth C."/>
            <person name="Imamovic A."/>
            <person name="Ireland A."/>
            <person name="Larimer J."/>
            <person name="McCowan C."/>
            <person name="Murphy C."/>
            <person name="Pearson M."/>
            <person name="Poon T.W."/>
            <person name="Priest M."/>
            <person name="Roberts A."/>
            <person name="Saif S."/>
            <person name="Shea T."/>
            <person name="Sisk P."/>
            <person name="Sykes S."/>
            <person name="Wortman J."/>
            <person name="Nusbaum C."/>
            <person name="Birren B."/>
        </authorList>
    </citation>
    <scope>NUCLEOTIDE SEQUENCE [LARGE SCALE GENOMIC DNA]</scope>
    <source>
        <strain evidence="14">A-37</strain>
    </source>
</reference>
<dbReference type="PANTHER" id="PTHR10514:SF27">
    <property type="entry name" value="ANGIOTENSIN-CONVERTING ENZYME"/>
    <property type="match status" value="1"/>
</dbReference>
<sequence>MNAELHALNREAAQYGWDLSTQHQSRVEFTLESMVQLARRKSAWLQDTCDEGALYRQHGWPYDRAYYLLCRGPRNTPEELSEMAQLFSFIQRIYTESEVCIPANCGHRRPDDDATVLWSNTFVRYPGLSTGHLDLTLVAPVSPHELAASIPIDLPHELQCFSGEPDLERLMLSEGIDRVCSGKYSNETVLRWAWESWRMAVGPPMRQPYGRLIELMNSGCMRGPNHRDVGECWREELEISELRLLVDRLWHEVKPFYQKLHAVVRHIVRQKHPSEVSSIDTDGLIPAHLLGGMWSHSWTGYSHDIMPHPVNIDKAFGRANWTSLDLVRRAEDLYASLGLGRMTDEFWKHSLIGRGATGGKCHGTAANMFADGADDYRMIVCPRSEAVGQDFYVTVHEMGHIVYYMEASKQPTIFSDGTTAAFQEAFGDAIYLGAVTPQHLVRLGLLDPKHMAPEKLAFGASGTLNSFDYAFLLRMALGKIPTIPFEYLMDQYRWDIFDGSVEYTEDANSYFWFLLERQQGIRPPSSVHSRLQLFDAAAVYHLSDNTPFVRYFLASFLSYQIYEGLCRSALFGTVSNPAQQIPMPLHRCDLYGSKKAGKLLRKSLALGASVHWTDVLEELTGDVEISAKSLLKYYQPLHEFLDRFITRHRLNNQLEKIAPASLHLRAAYDTSKAASTDACRDRGPTEMMVFVNRVTDRPIHAPEHNTQIPRKQHYFLCGYYYE</sequence>
<feature type="binding site" evidence="10">
    <location>
        <position position="396"/>
    </location>
    <ligand>
        <name>Zn(2+)</name>
        <dbReference type="ChEBI" id="CHEBI:29105"/>
        <label>2</label>
        <note>catalytic</note>
    </ligand>
</feature>
<evidence type="ECO:0000256" key="1">
    <source>
        <dbReference type="ARBA" id="ARBA00008139"/>
    </source>
</evidence>
<comment type="caution">
    <text evidence="11">Lacks conserved residue(s) required for the propagation of feature annotation.</text>
</comment>
<organism evidence="13 14">
    <name type="scientific">Anopheles culicifacies</name>
    <dbReference type="NCBI Taxonomy" id="139723"/>
    <lineage>
        <taxon>Eukaryota</taxon>
        <taxon>Metazoa</taxon>
        <taxon>Ecdysozoa</taxon>
        <taxon>Arthropoda</taxon>
        <taxon>Hexapoda</taxon>
        <taxon>Insecta</taxon>
        <taxon>Pterygota</taxon>
        <taxon>Neoptera</taxon>
        <taxon>Endopterygota</taxon>
        <taxon>Diptera</taxon>
        <taxon>Nematocera</taxon>
        <taxon>Culicoidea</taxon>
        <taxon>Culicidae</taxon>
        <taxon>Anophelinae</taxon>
        <taxon>Anopheles</taxon>
        <taxon>culicifacies species complex</taxon>
    </lineage>
</organism>
<dbReference type="STRING" id="139723.A0A182LXR3"/>
<dbReference type="VEuPathDB" id="VectorBase:ACUA004474"/>
<evidence type="ECO:0000256" key="3">
    <source>
        <dbReference type="ARBA" id="ARBA00023157"/>
    </source>
</evidence>
<feature type="binding site" evidence="7">
    <location>
        <position position="550"/>
    </location>
    <ligand>
        <name>chloride</name>
        <dbReference type="ChEBI" id="CHEBI:17996"/>
        <label>1</label>
    </ligand>
</feature>
<dbReference type="PANTHER" id="PTHR10514">
    <property type="entry name" value="ANGIOTENSIN-CONVERTING ENZYME"/>
    <property type="match status" value="1"/>
</dbReference>
<dbReference type="PRINTS" id="PR00791">
    <property type="entry name" value="PEPDIPTASEA"/>
</dbReference>
<dbReference type="CDD" id="cd06461">
    <property type="entry name" value="M2_ACE"/>
    <property type="match status" value="1"/>
</dbReference>
<comment type="similarity">
    <text evidence="1 11 12">Belongs to the peptidase M2 family.</text>
</comment>
<dbReference type="GO" id="GO:0046872">
    <property type="term" value="F:metal ion binding"/>
    <property type="evidence" value="ECO:0007669"/>
    <property type="project" value="UniProtKB-KW"/>
</dbReference>
<feature type="binding site" evidence="10">
    <location>
        <position position="400"/>
    </location>
    <ligand>
        <name>Zn(2+)</name>
        <dbReference type="ChEBI" id="CHEBI:29105"/>
        <label>2</label>
        <note>catalytic</note>
    </ligand>
</feature>
<feature type="disulfide bond" evidence="9">
    <location>
        <begin position="361"/>
        <end position="381"/>
    </location>
</feature>